<dbReference type="EMBL" id="AP021875">
    <property type="protein sequence ID" value="BBO76786.1"/>
    <property type="molecule type" value="Genomic_DNA"/>
</dbReference>
<dbReference type="GO" id="GO:0071949">
    <property type="term" value="F:FAD binding"/>
    <property type="evidence" value="ECO:0007669"/>
    <property type="project" value="TreeGrafter"/>
</dbReference>
<dbReference type="InterPro" id="IPR003171">
    <property type="entry name" value="Mehydrof_redctse-like"/>
</dbReference>
<dbReference type="SUPFAM" id="SSF51730">
    <property type="entry name" value="FAD-linked oxidoreductase"/>
    <property type="match status" value="1"/>
</dbReference>
<comment type="catalytic activity">
    <reaction evidence="8">
        <text>(6S)-5-methyl-5,6,7,8-tetrahydrofolate + NAD(+) = (6R)-5,10-methylene-5,6,7,8-tetrahydrofolate + NADH + H(+)</text>
        <dbReference type="Rhea" id="RHEA:19821"/>
        <dbReference type="ChEBI" id="CHEBI:15378"/>
        <dbReference type="ChEBI" id="CHEBI:15636"/>
        <dbReference type="ChEBI" id="CHEBI:18608"/>
        <dbReference type="ChEBI" id="CHEBI:57540"/>
        <dbReference type="ChEBI" id="CHEBI:57945"/>
        <dbReference type="EC" id="1.5.1.54"/>
    </reaction>
    <physiologicalReaction direction="right-to-left" evidence="8">
        <dbReference type="Rhea" id="RHEA:19823"/>
    </physiologicalReaction>
</comment>
<evidence type="ECO:0000256" key="1">
    <source>
        <dbReference type="ARBA" id="ARBA00001974"/>
    </source>
</evidence>
<dbReference type="GO" id="GO:0106312">
    <property type="term" value="F:methylenetetrahydrofolate reductase (NADH) activity"/>
    <property type="evidence" value="ECO:0007669"/>
    <property type="project" value="UniProtKB-EC"/>
</dbReference>
<evidence type="ECO:0000256" key="9">
    <source>
        <dbReference type="RuleBase" id="RU003862"/>
    </source>
</evidence>
<evidence type="ECO:0000256" key="4">
    <source>
        <dbReference type="ARBA" id="ARBA00022630"/>
    </source>
</evidence>
<evidence type="ECO:0000313" key="10">
    <source>
        <dbReference type="EMBL" id="BBO76786.1"/>
    </source>
</evidence>
<dbReference type="Pfam" id="PF02219">
    <property type="entry name" value="MTHFR"/>
    <property type="match status" value="1"/>
</dbReference>
<evidence type="ECO:0000256" key="2">
    <source>
        <dbReference type="ARBA" id="ARBA00004777"/>
    </source>
</evidence>
<evidence type="ECO:0000313" key="11">
    <source>
        <dbReference type="Proteomes" id="UP000427769"/>
    </source>
</evidence>
<keyword evidence="4 9" id="KW-0285">Flavoprotein</keyword>
<dbReference type="GO" id="GO:0005829">
    <property type="term" value="C:cytosol"/>
    <property type="evidence" value="ECO:0007669"/>
    <property type="project" value="TreeGrafter"/>
</dbReference>
<gene>
    <name evidence="10" type="primary">metF-1</name>
    <name evidence="10" type="ORF">DSCW_42030</name>
</gene>
<evidence type="ECO:0000256" key="3">
    <source>
        <dbReference type="ARBA" id="ARBA00006743"/>
    </source>
</evidence>
<evidence type="ECO:0000256" key="5">
    <source>
        <dbReference type="ARBA" id="ARBA00022827"/>
    </source>
</evidence>
<dbReference type="OrthoDB" id="5428919at2"/>
<evidence type="ECO:0000256" key="7">
    <source>
        <dbReference type="ARBA" id="ARBA00034478"/>
    </source>
</evidence>
<evidence type="ECO:0000256" key="8">
    <source>
        <dbReference type="ARBA" id="ARBA00048628"/>
    </source>
</evidence>
<comment type="pathway">
    <text evidence="7">Amino-acid biosynthesis; L-methionine biosynthesis via de novo pathway.</text>
</comment>
<comment type="pathway">
    <text evidence="2 9">One-carbon metabolism; tetrahydrofolate interconversion.</text>
</comment>
<keyword evidence="11" id="KW-1185">Reference proteome</keyword>
<name>A0A5K7Z4T8_9BACT</name>
<reference evidence="10 11" key="1">
    <citation type="submission" date="2019-11" db="EMBL/GenBank/DDBJ databases">
        <title>Comparative genomics of hydrocarbon-degrading Desulfosarcina strains.</title>
        <authorList>
            <person name="Watanabe M."/>
            <person name="Kojima H."/>
            <person name="Fukui M."/>
        </authorList>
    </citation>
    <scope>NUCLEOTIDE SEQUENCE [LARGE SCALE GENOMIC DNA]</scope>
    <source>
        <strain evidence="10 11">PP31</strain>
    </source>
</reference>
<organism evidence="10 11">
    <name type="scientific">Desulfosarcina widdelii</name>
    <dbReference type="NCBI Taxonomy" id="947919"/>
    <lineage>
        <taxon>Bacteria</taxon>
        <taxon>Pseudomonadati</taxon>
        <taxon>Thermodesulfobacteriota</taxon>
        <taxon>Desulfobacteria</taxon>
        <taxon>Desulfobacterales</taxon>
        <taxon>Desulfosarcinaceae</taxon>
        <taxon>Desulfosarcina</taxon>
    </lineage>
</organism>
<sequence>MHLKNKFDVGKFTILAEMQPPKGVNVSAMVNSATRVKKAVDAFLVPEMGNAVMRMSALGGAMMLQSKGMETIIQVNTRDRNRIALQADLLAAYACGIINVMGVSGEDPSLGDHHQAKAVNDIDLMTLFNAVAKLQDGKDLAGNELSGAPSFLVGANLNARATGEELEKELARMAEKQAAGVEFFIAPPVFDVEAMAAFMDKVDLKKTRVIPTVMLLKSVGMARYLDRHLNLTISHELIKRMMRAPDKAVESLSIAAEIISEVKEAGFSGVMISAMGWEDKLQKLMDMI</sequence>
<dbReference type="KEGG" id="dwd:DSCW_42030"/>
<proteinExistence type="inferred from homology"/>
<dbReference type="UniPathway" id="UPA00193"/>
<dbReference type="PANTHER" id="PTHR45754:SF3">
    <property type="entry name" value="METHYLENETETRAHYDROFOLATE REDUCTASE (NADPH)"/>
    <property type="match status" value="1"/>
</dbReference>
<evidence type="ECO:0000256" key="6">
    <source>
        <dbReference type="ARBA" id="ARBA00023002"/>
    </source>
</evidence>
<keyword evidence="6 9" id="KW-0560">Oxidoreductase</keyword>
<protein>
    <recommendedName>
        <fullName evidence="9">Methylenetetrahydrofolate reductase</fullName>
    </recommendedName>
</protein>
<dbReference type="Proteomes" id="UP000427769">
    <property type="component" value="Chromosome"/>
</dbReference>
<comment type="similarity">
    <text evidence="3 9">Belongs to the methylenetetrahydrofolate reductase family.</text>
</comment>
<dbReference type="GO" id="GO:0009086">
    <property type="term" value="P:methionine biosynthetic process"/>
    <property type="evidence" value="ECO:0007669"/>
    <property type="project" value="TreeGrafter"/>
</dbReference>
<accession>A0A5K7Z4T8</accession>
<dbReference type="GO" id="GO:0035999">
    <property type="term" value="P:tetrahydrofolate interconversion"/>
    <property type="evidence" value="ECO:0007669"/>
    <property type="project" value="UniProtKB-UniPathway"/>
</dbReference>
<dbReference type="InterPro" id="IPR029041">
    <property type="entry name" value="FAD-linked_oxidoreductase-like"/>
</dbReference>
<dbReference type="RefSeq" id="WP_155305592.1">
    <property type="nucleotide sequence ID" value="NZ_AP021875.1"/>
</dbReference>
<dbReference type="PANTHER" id="PTHR45754">
    <property type="entry name" value="METHYLENETETRAHYDROFOLATE REDUCTASE"/>
    <property type="match status" value="1"/>
</dbReference>
<dbReference type="AlphaFoldDB" id="A0A5K7Z4T8"/>
<keyword evidence="5 9" id="KW-0274">FAD</keyword>
<comment type="cofactor">
    <cofactor evidence="1 9">
        <name>FAD</name>
        <dbReference type="ChEBI" id="CHEBI:57692"/>
    </cofactor>
</comment>
<dbReference type="Gene3D" id="3.20.20.220">
    <property type="match status" value="1"/>
</dbReference>